<dbReference type="InterPro" id="IPR022458">
    <property type="entry name" value="Conjugative_coupling_TraG/TraD"/>
</dbReference>
<proteinExistence type="predicted"/>
<protein>
    <recommendedName>
        <fullName evidence="5">Conjugal transfer protein</fullName>
    </recommendedName>
</protein>
<name>A0A5B0KQ31_9PROT</name>
<accession>A0A5B0KQ31</accession>
<dbReference type="SUPFAM" id="SSF52540">
    <property type="entry name" value="P-loop containing nucleoside triphosphate hydrolases"/>
    <property type="match status" value="1"/>
</dbReference>
<sequence>MVETYEMPWRPNFELVAATGWGTSAALCLTLGAASGLPMSPFIWMAALGGGMGVRRAHQAWRHHLKKSRLAGKRLKFASIKELQANMKDGAIWLGNGFEWDQPHTQLCYEILKRDKSKILPKVEQMGAPWIHGVSMTEEDLQLPINDTKGHLLIVGTTGSGKTRLFDLLVTQAILRGEAVIIIDPKGDRELRENARRACAAMGKPERFVWFHPGFPEKSARIDPMKNFSRATELASRIANLLPGEGPADPFKSYAQMALNNVVQGLVLTGRQPNLVNIRAHLEGGLDDLVIRAITIWCDKHIDLWEDEAKPFLANPKDGRAMGLIRYYRAKVHHRKPNTDLEGLLSMFEHDRTHFGKMIASLLPLLGQLTSGHMGGLLSPNRSDDFDERPIADMASVINLGQVCYIGLDSLTDAMVGSAIGSILLADLASVAGDRYNYGVNNRPVNIFVDEAAEVVNDPLIQILNKGRGAELRLLIATQTFADFVTRLGSEPKARQVLGNINNLISLRVTDNETQTYITDGLPTVRVKYVMTTQGSSIGTGGHETMQFGGNAGERLMEEEAELFTPALLGQLPNLEYVAKVSGGRLLKGRLPILKE</sequence>
<dbReference type="InterPro" id="IPR027417">
    <property type="entry name" value="P-loop_NTPase"/>
</dbReference>
<feature type="domain" description="Type IV secretion system coupling protein TraD DNA-binding" evidence="1">
    <location>
        <begin position="141"/>
        <end position="289"/>
    </location>
</feature>
<evidence type="ECO:0000259" key="2">
    <source>
        <dbReference type="Pfam" id="PF12696"/>
    </source>
</evidence>
<dbReference type="NCBIfam" id="TIGR03743">
    <property type="entry name" value="SXT_TraD"/>
    <property type="match status" value="1"/>
</dbReference>
<dbReference type="InterPro" id="IPR032689">
    <property type="entry name" value="TraG-D_C"/>
</dbReference>
<evidence type="ECO:0000313" key="4">
    <source>
        <dbReference type="Proteomes" id="UP000325333"/>
    </source>
</evidence>
<dbReference type="InterPro" id="IPR051162">
    <property type="entry name" value="T4SS_component"/>
</dbReference>
<dbReference type="Pfam" id="PF12696">
    <property type="entry name" value="TraG-D_C"/>
    <property type="match status" value="1"/>
</dbReference>
<comment type="caution">
    <text evidence="3">The sequence shown here is derived from an EMBL/GenBank/DDBJ whole genome shotgun (WGS) entry which is preliminary data.</text>
</comment>
<dbReference type="Pfam" id="PF10412">
    <property type="entry name" value="TrwB_AAD_bind"/>
    <property type="match status" value="1"/>
</dbReference>
<dbReference type="Proteomes" id="UP000325333">
    <property type="component" value="Unassembled WGS sequence"/>
</dbReference>
<dbReference type="PANTHER" id="PTHR30121:SF6">
    <property type="entry name" value="SLR6007 PROTEIN"/>
    <property type="match status" value="1"/>
</dbReference>
<feature type="domain" description="TraD/TraG TraM recognition site" evidence="2">
    <location>
        <begin position="444"/>
        <end position="573"/>
    </location>
</feature>
<gene>
    <name evidence="3" type="ORF">FH063_002435</name>
</gene>
<dbReference type="EMBL" id="VEWN01000013">
    <property type="protein sequence ID" value="KAA1053853.1"/>
    <property type="molecule type" value="Genomic_DNA"/>
</dbReference>
<dbReference type="PANTHER" id="PTHR30121">
    <property type="entry name" value="UNCHARACTERIZED PROTEIN YJGR-RELATED"/>
    <property type="match status" value="1"/>
</dbReference>
<evidence type="ECO:0000259" key="1">
    <source>
        <dbReference type="Pfam" id="PF10412"/>
    </source>
</evidence>
<dbReference type="RefSeq" id="WP_211103725.1">
    <property type="nucleotide sequence ID" value="NZ_VEWN01000013.1"/>
</dbReference>
<reference evidence="3 4" key="1">
    <citation type="submission" date="2019-07" db="EMBL/GenBank/DDBJ databases">
        <title>Genome sequencing of the stress-tolerant strain Azospirillum brasilense Az19.</title>
        <authorList>
            <person name="Maroniche G.A."/>
            <person name="Garcia J.E."/>
            <person name="Pagnussat L."/>
            <person name="Amenta M."/>
            <person name="Creus C.M."/>
        </authorList>
    </citation>
    <scope>NUCLEOTIDE SEQUENCE [LARGE SCALE GENOMIC DNA]</scope>
    <source>
        <strain evidence="3 4">Az19</strain>
    </source>
</reference>
<organism evidence="3 4">
    <name type="scientific">Azospirillum argentinense</name>
    <dbReference type="NCBI Taxonomy" id="2970906"/>
    <lineage>
        <taxon>Bacteria</taxon>
        <taxon>Pseudomonadati</taxon>
        <taxon>Pseudomonadota</taxon>
        <taxon>Alphaproteobacteria</taxon>
        <taxon>Rhodospirillales</taxon>
        <taxon>Azospirillaceae</taxon>
        <taxon>Azospirillum</taxon>
    </lineage>
</organism>
<dbReference type="AlphaFoldDB" id="A0A5B0KQ31"/>
<evidence type="ECO:0000313" key="3">
    <source>
        <dbReference type="EMBL" id="KAA1053853.1"/>
    </source>
</evidence>
<dbReference type="CDD" id="cd01127">
    <property type="entry name" value="TrwB_TraG_TraD_VirD4"/>
    <property type="match status" value="2"/>
</dbReference>
<dbReference type="Gene3D" id="3.40.50.300">
    <property type="entry name" value="P-loop containing nucleotide triphosphate hydrolases"/>
    <property type="match status" value="2"/>
</dbReference>
<evidence type="ECO:0008006" key="5">
    <source>
        <dbReference type="Google" id="ProtNLM"/>
    </source>
</evidence>
<dbReference type="InterPro" id="IPR019476">
    <property type="entry name" value="T4SS_TraD_DNA-bd"/>
</dbReference>